<name>A0A1I5Y309_HYMAR</name>
<gene>
    <name evidence="1" type="ORF">SAMN04515668_2187</name>
</gene>
<dbReference type="Proteomes" id="UP000199029">
    <property type="component" value="Unassembled WGS sequence"/>
</dbReference>
<evidence type="ECO:0000313" key="1">
    <source>
        <dbReference type="EMBL" id="SFQ38500.1"/>
    </source>
</evidence>
<proteinExistence type="predicted"/>
<dbReference type="RefSeq" id="WP_092672336.1">
    <property type="nucleotide sequence ID" value="NZ_FOXS01000002.1"/>
</dbReference>
<accession>A0A1I5Y309</accession>
<sequence length="59" mass="6203">MDKKRKLAAFLLWMGGHATLGPPAALSLTLAGPNEQLHCALLQAKSDCFLTQATPAGVQ</sequence>
<dbReference type="STRING" id="1227077.SAMN04515668_2187"/>
<dbReference type="AlphaFoldDB" id="A0A1I5Y309"/>
<evidence type="ECO:0000313" key="2">
    <source>
        <dbReference type="Proteomes" id="UP000199029"/>
    </source>
</evidence>
<reference evidence="2" key="1">
    <citation type="submission" date="2016-10" db="EMBL/GenBank/DDBJ databases">
        <authorList>
            <person name="Varghese N."/>
            <person name="Submissions S."/>
        </authorList>
    </citation>
    <scope>NUCLEOTIDE SEQUENCE [LARGE SCALE GENOMIC DNA]</scope>
    <source>
        <strain evidence="2">OR362-8,ATCC BAA-1266,JCM 13504</strain>
    </source>
</reference>
<keyword evidence="2" id="KW-1185">Reference proteome</keyword>
<protein>
    <submittedName>
        <fullName evidence="1">Uncharacterized protein</fullName>
    </submittedName>
</protein>
<dbReference type="EMBL" id="FOXS01000002">
    <property type="protein sequence ID" value="SFQ38500.1"/>
    <property type="molecule type" value="Genomic_DNA"/>
</dbReference>
<organism evidence="1 2">
    <name type="scientific">Hymenobacter arizonensis</name>
    <name type="common">Siccationidurans arizonensis</name>
    <dbReference type="NCBI Taxonomy" id="1227077"/>
    <lineage>
        <taxon>Bacteria</taxon>
        <taxon>Pseudomonadati</taxon>
        <taxon>Bacteroidota</taxon>
        <taxon>Cytophagia</taxon>
        <taxon>Cytophagales</taxon>
        <taxon>Hymenobacteraceae</taxon>
        <taxon>Hymenobacter</taxon>
    </lineage>
</organism>